<comment type="similarity">
    <text evidence="9">Belongs to the SecD/SecF family. SecF subfamily.</text>
</comment>
<evidence type="ECO:0000256" key="9">
    <source>
        <dbReference type="HAMAP-Rule" id="MF_01464"/>
    </source>
</evidence>
<keyword evidence="8 9" id="KW-0472">Membrane</keyword>
<comment type="subcellular location">
    <subcellularLocation>
        <location evidence="1 9">Cell membrane</location>
        <topology evidence="1 9">Multi-pass membrane protein</topology>
    </subcellularLocation>
</comment>
<keyword evidence="4 9" id="KW-0812">Transmembrane</keyword>
<dbReference type="GO" id="GO:0006605">
    <property type="term" value="P:protein targeting"/>
    <property type="evidence" value="ECO:0007669"/>
    <property type="project" value="UniProtKB-UniRule"/>
</dbReference>
<comment type="function">
    <text evidence="9">Involved in protein export.</text>
</comment>
<reference evidence="11 12" key="1">
    <citation type="journal article" name="Nat. Commun.">
        <title>Undinarchaeota illuminate DPANN phylogeny and the impact of gene transfer on archaeal evolution.</title>
        <authorList>
            <person name="Dombrowski N."/>
            <person name="Williams T.A."/>
            <person name="Sun J."/>
            <person name="Woodcroft B.J."/>
            <person name="Lee J.H."/>
            <person name="Minh B.Q."/>
            <person name="Rinke C."/>
            <person name="Spang A."/>
        </authorList>
    </citation>
    <scope>NUCLEOTIDE SEQUENCE [LARGE SCALE GENOMIC DNA]</scope>
    <source>
        <strain evidence="11">MAG_bin17</strain>
    </source>
</reference>
<evidence type="ECO:0000256" key="6">
    <source>
        <dbReference type="ARBA" id="ARBA00022989"/>
    </source>
</evidence>
<protein>
    <recommendedName>
        <fullName evidence="9">Protein-export membrane protein SecF</fullName>
    </recommendedName>
</protein>
<dbReference type="GO" id="GO:0065002">
    <property type="term" value="P:intracellular protein transmembrane transport"/>
    <property type="evidence" value="ECO:0007669"/>
    <property type="project" value="UniProtKB-UniRule"/>
</dbReference>
<sequence>MKISESTYKKLVVIPIILILASVSILFINYSNTGEFLVKGIDLEGGTQIIIHHSAPVDISDAELTIEKFLGADDVDVVTTTNPASRKQETVIISASGDIEGEDIVEAAEDYFGITLAPNTYSIKILGSSLAVTFWSQAKWAFTFAFIFMASVVFIYFRTPYPSFTVVLAIFCDILVILGFMSLFGIKLSLATIAALLMILGYGVDSNILLANKILKESGGLVIDRIYDAMKTGLVMSASTISAMLALVILSNSIVLQQIGLVLLIGLIADLLNTWILNGNLLLWHQK</sequence>
<comment type="subunit">
    <text evidence="9">Part of the protein translocation apparatus. Forms a complex with SecD.</text>
</comment>
<dbReference type="Proteomes" id="UP000604391">
    <property type="component" value="Unassembled WGS sequence"/>
</dbReference>
<dbReference type="InterPro" id="IPR048634">
    <property type="entry name" value="SecD_SecF_C"/>
</dbReference>
<keyword evidence="2 9" id="KW-0813">Transport</keyword>
<dbReference type="AlphaFoldDB" id="A0A832UZN5"/>
<evidence type="ECO:0000313" key="11">
    <source>
        <dbReference type="EMBL" id="HIJ99365.1"/>
    </source>
</evidence>
<evidence type="ECO:0000256" key="4">
    <source>
        <dbReference type="ARBA" id="ARBA00022692"/>
    </source>
</evidence>
<evidence type="ECO:0000259" key="10">
    <source>
        <dbReference type="Pfam" id="PF02355"/>
    </source>
</evidence>
<comment type="caution">
    <text evidence="11">The sequence shown here is derived from an EMBL/GenBank/DDBJ whole genome shotgun (WGS) entry which is preliminary data.</text>
</comment>
<name>A0A832UZN5_9ARCH</name>
<dbReference type="Gene3D" id="1.20.1640.10">
    <property type="entry name" value="Multidrug efflux transporter AcrB transmembrane domain"/>
    <property type="match status" value="1"/>
</dbReference>
<gene>
    <name evidence="9" type="primary">secF</name>
    <name evidence="11" type="ORF">H1011_00890</name>
</gene>
<evidence type="ECO:0000256" key="7">
    <source>
        <dbReference type="ARBA" id="ARBA00023010"/>
    </source>
</evidence>
<feature type="transmembrane region" description="Helical" evidence="9">
    <location>
        <begin position="164"/>
        <end position="184"/>
    </location>
</feature>
<feature type="transmembrane region" description="Helical" evidence="9">
    <location>
        <begin position="140"/>
        <end position="157"/>
    </location>
</feature>
<feature type="transmembrane region" description="Helical" evidence="9">
    <location>
        <begin position="190"/>
        <end position="211"/>
    </location>
</feature>
<keyword evidence="7 9" id="KW-0811">Translocation</keyword>
<dbReference type="HAMAP" id="MF_01464_A">
    <property type="entry name" value="SecF_A"/>
    <property type="match status" value="1"/>
</dbReference>
<feature type="transmembrane region" description="Helical" evidence="9">
    <location>
        <begin position="261"/>
        <end position="284"/>
    </location>
</feature>
<feature type="transmembrane region" description="Helical" evidence="9">
    <location>
        <begin position="12"/>
        <end position="30"/>
    </location>
</feature>
<organism evidence="11 12">
    <name type="scientific">Candidatus Undinarchaeum marinum</name>
    <dbReference type="NCBI Taxonomy" id="2756141"/>
    <lineage>
        <taxon>Archaea</taxon>
        <taxon>Candidatus Undinarchaeota</taxon>
        <taxon>Candidatus Undinarchaeia</taxon>
        <taxon>Candidatus Undinarchaeales</taxon>
        <taxon>Candidatus Undinarchaeaceae</taxon>
        <taxon>Candidatus Undinarchaeum</taxon>
    </lineage>
</organism>
<dbReference type="GO" id="GO:0005886">
    <property type="term" value="C:plasma membrane"/>
    <property type="evidence" value="ECO:0007669"/>
    <property type="project" value="UniProtKB-SubCell"/>
</dbReference>
<keyword evidence="3 9" id="KW-1003">Cell membrane</keyword>
<feature type="domain" description="Protein export membrane protein SecD/SecF C-terminal" evidence="10">
    <location>
        <begin position="119"/>
        <end position="286"/>
    </location>
</feature>
<dbReference type="InterPro" id="IPR022813">
    <property type="entry name" value="SecD/SecF_arch_bac"/>
</dbReference>
<dbReference type="SUPFAM" id="SSF82866">
    <property type="entry name" value="Multidrug efflux transporter AcrB transmembrane domain"/>
    <property type="match status" value="1"/>
</dbReference>
<evidence type="ECO:0000313" key="12">
    <source>
        <dbReference type="Proteomes" id="UP000604391"/>
    </source>
</evidence>
<feature type="transmembrane region" description="Helical" evidence="9">
    <location>
        <begin position="232"/>
        <end position="255"/>
    </location>
</feature>
<dbReference type="Pfam" id="PF02355">
    <property type="entry name" value="SecD_SecF_C"/>
    <property type="match status" value="1"/>
</dbReference>
<dbReference type="InterPro" id="IPR024921">
    <property type="entry name" value="SecF_arc"/>
</dbReference>
<dbReference type="PANTHER" id="PTHR30081">
    <property type="entry name" value="PROTEIN-EXPORT MEMBRANE PROTEIN SEC"/>
    <property type="match status" value="1"/>
</dbReference>
<keyword evidence="6 9" id="KW-1133">Transmembrane helix</keyword>
<dbReference type="EMBL" id="DVAD01000007">
    <property type="protein sequence ID" value="HIJ99365.1"/>
    <property type="molecule type" value="Genomic_DNA"/>
</dbReference>
<proteinExistence type="inferred from homology"/>
<keyword evidence="12" id="KW-1185">Reference proteome</keyword>
<accession>A0A832UZN5</accession>
<evidence type="ECO:0000256" key="5">
    <source>
        <dbReference type="ARBA" id="ARBA00022927"/>
    </source>
</evidence>
<dbReference type="PANTHER" id="PTHR30081:SF8">
    <property type="entry name" value="PROTEIN TRANSLOCASE SUBUNIT SECF"/>
    <property type="match status" value="1"/>
</dbReference>
<evidence type="ECO:0000256" key="1">
    <source>
        <dbReference type="ARBA" id="ARBA00004651"/>
    </source>
</evidence>
<evidence type="ECO:0000256" key="3">
    <source>
        <dbReference type="ARBA" id="ARBA00022475"/>
    </source>
</evidence>
<evidence type="ECO:0000256" key="2">
    <source>
        <dbReference type="ARBA" id="ARBA00022448"/>
    </source>
</evidence>
<evidence type="ECO:0000256" key="8">
    <source>
        <dbReference type="ARBA" id="ARBA00023136"/>
    </source>
</evidence>
<keyword evidence="5 9" id="KW-0653">Protein transport</keyword>